<keyword evidence="3" id="KW-1185">Reference proteome</keyword>
<evidence type="ECO:0000259" key="1">
    <source>
        <dbReference type="Pfam" id="PF25199"/>
    </source>
</evidence>
<dbReference type="AlphaFoldDB" id="A0A918CXH7"/>
<protein>
    <recommendedName>
        <fullName evidence="1">Novel STAND NTPase 5 domain-containing protein</fullName>
    </recommendedName>
</protein>
<dbReference type="SUPFAM" id="SSF52540">
    <property type="entry name" value="P-loop containing nucleoside triphosphate hydrolases"/>
    <property type="match status" value="1"/>
</dbReference>
<sequence>MLHVHGPVGIGKSTLLRRFAIEAMESGRTVVAVDASHIEPTKEAFSRAASLSELQRPVLLVDSVDAVSHLEEWIKDCYLPAAPRGALVVLAGWRAPPPKWLADLVWTDVTDVVELAGLSAEESTTLLEQMKVSGSGRNFRASFADGHPLALRLSAWDKADDAALHDEWQPSLFVIDHLMRQLVGRLPTPAHRRALEICAHTLDTTEDLLRAVIPEHAEETFAWLRELPCIMAGDYGLRPITVVAEAVDRDLKWRAPHAYLAMHETMRVYVRGLVDSPSHSMALRAASALLYMQTRGRWHLNGFQEKIHETRYAAADGRDVRRLACEMFGESAGELVDFWVTRQPQSFVVYRSAVNGEVLGFQCLLRFDRWDAAEVLIDPVLAALQNHGEGTGLRSGEPFHLVRFMVTREEHSQSSAVETRMLARVTLAALKSDISEFIRLFIALEADSSLLPLLRLVDFREIAVIPGEQRPTALLGLDWRAVTVADWIKLLDRRMLFGSQVPTRRYTTHVEALSRAVFDDAVHDALRSWHQREQFTANPLLKVRLVAALPPGERDQALRELIVRAIEAIDEDPKARGVRAVVWSTYVVGGGTQQAVARNLSMSFSTYRRYLKRGLAKIAWYLWQYEMASASEAG</sequence>
<feature type="domain" description="Novel STAND NTPase 5" evidence="1">
    <location>
        <begin position="4"/>
        <end position="91"/>
    </location>
</feature>
<comment type="caution">
    <text evidence="2">The sequence shown here is derived from an EMBL/GenBank/DDBJ whole genome shotgun (WGS) entry which is preliminary data.</text>
</comment>
<gene>
    <name evidence="2" type="ORF">GCM10011578_097770</name>
</gene>
<reference evidence="2" key="1">
    <citation type="journal article" date="2014" name="Int. J. Syst. Evol. Microbiol.">
        <title>Complete genome sequence of Corynebacterium casei LMG S-19264T (=DSM 44701T), isolated from a smear-ripened cheese.</title>
        <authorList>
            <consortium name="US DOE Joint Genome Institute (JGI-PGF)"/>
            <person name="Walter F."/>
            <person name="Albersmeier A."/>
            <person name="Kalinowski J."/>
            <person name="Ruckert C."/>
        </authorList>
    </citation>
    <scope>NUCLEOTIDE SEQUENCE</scope>
    <source>
        <strain evidence="2">CGMCC 4.7110</strain>
    </source>
</reference>
<dbReference type="Pfam" id="PF25199">
    <property type="entry name" value="nSTAND_NTPase5"/>
    <property type="match status" value="1"/>
</dbReference>
<dbReference type="Proteomes" id="UP000653411">
    <property type="component" value="Unassembled WGS sequence"/>
</dbReference>
<dbReference type="Gene3D" id="3.40.50.300">
    <property type="entry name" value="P-loop containing nucleotide triphosphate hydrolases"/>
    <property type="match status" value="1"/>
</dbReference>
<accession>A0A918CXH7</accession>
<proteinExistence type="predicted"/>
<organism evidence="2 3">
    <name type="scientific">Streptomyces fuscichromogenes</name>
    <dbReference type="NCBI Taxonomy" id="1324013"/>
    <lineage>
        <taxon>Bacteria</taxon>
        <taxon>Bacillati</taxon>
        <taxon>Actinomycetota</taxon>
        <taxon>Actinomycetes</taxon>
        <taxon>Kitasatosporales</taxon>
        <taxon>Streptomycetaceae</taxon>
        <taxon>Streptomyces</taxon>
    </lineage>
</organism>
<dbReference type="InterPro" id="IPR057574">
    <property type="entry name" value="nSTAND_NTPase5_dom"/>
</dbReference>
<reference evidence="2" key="2">
    <citation type="submission" date="2020-09" db="EMBL/GenBank/DDBJ databases">
        <authorList>
            <person name="Sun Q."/>
            <person name="Zhou Y."/>
        </authorList>
    </citation>
    <scope>NUCLEOTIDE SEQUENCE</scope>
    <source>
        <strain evidence="2">CGMCC 4.7110</strain>
    </source>
</reference>
<evidence type="ECO:0000313" key="2">
    <source>
        <dbReference type="EMBL" id="GGN45623.1"/>
    </source>
</evidence>
<dbReference type="InterPro" id="IPR027417">
    <property type="entry name" value="P-loop_NTPase"/>
</dbReference>
<dbReference type="EMBL" id="BMML01000048">
    <property type="protein sequence ID" value="GGN45623.1"/>
    <property type="molecule type" value="Genomic_DNA"/>
</dbReference>
<name>A0A918CXH7_9ACTN</name>
<evidence type="ECO:0000313" key="3">
    <source>
        <dbReference type="Proteomes" id="UP000653411"/>
    </source>
</evidence>
<dbReference type="CDD" id="cd00009">
    <property type="entry name" value="AAA"/>
    <property type="match status" value="1"/>
</dbReference>